<dbReference type="EMBL" id="CP045929">
    <property type="protein sequence ID" value="QGK69228.1"/>
    <property type="molecule type" value="Genomic_DNA"/>
</dbReference>
<accession>A0A5Q3Q3N5</accession>
<reference evidence="3" key="1">
    <citation type="submission" date="2019-11" db="EMBL/GenBank/DDBJ databases">
        <title>The complete genome sequence of Saccharopolyspora sp. E2A.</title>
        <authorList>
            <person name="Zhang G."/>
        </authorList>
    </citation>
    <scope>NUCLEOTIDE SEQUENCE [LARGE SCALE GENOMIC DNA]</scope>
    <source>
        <strain evidence="3">E2A</strain>
    </source>
</reference>
<evidence type="ECO:0000313" key="3">
    <source>
        <dbReference type="Proteomes" id="UP000371041"/>
    </source>
</evidence>
<dbReference type="SUPFAM" id="SSF54427">
    <property type="entry name" value="NTF2-like"/>
    <property type="match status" value="1"/>
</dbReference>
<keyword evidence="3" id="KW-1185">Reference proteome</keyword>
<feature type="domain" description="SnoaL-like" evidence="1">
    <location>
        <begin position="8"/>
        <end position="113"/>
    </location>
</feature>
<sequence length="125" mass="13889">MSDELYSRWLDQLWSGDLGSLEGIAARVVTPTFVGNWPNNPGLVHGPDALAAVVRQGRTMFDDDLTFTTEIGPVAQGGLITARWVARGHYRGKPTEFHGHDILRHDGERFTEYWVLSESPPGLDD</sequence>
<evidence type="ECO:0000259" key="1">
    <source>
        <dbReference type="Pfam" id="PF12680"/>
    </source>
</evidence>
<evidence type="ECO:0000313" key="2">
    <source>
        <dbReference type="EMBL" id="QGK69228.1"/>
    </source>
</evidence>
<name>A0A5Q3Q3N5_9PSEU</name>
<dbReference type="InterPro" id="IPR037401">
    <property type="entry name" value="SnoaL-like"/>
</dbReference>
<dbReference type="AlphaFoldDB" id="A0A5Q3Q3N5"/>
<dbReference type="Proteomes" id="UP000371041">
    <property type="component" value="Chromosome"/>
</dbReference>
<proteinExistence type="predicted"/>
<dbReference type="KEGG" id="sace:GIY23_06495"/>
<dbReference type="RefSeq" id="WP_154075828.1">
    <property type="nucleotide sequence ID" value="NZ_CP045929.1"/>
</dbReference>
<dbReference type="InterPro" id="IPR032710">
    <property type="entry name" value="NTF2-like_dom_sf"/>
</dbReference>
<organism evidence="2 3">
    <name type="scientific">Allosaccharopolyspora coralli</name>
    <dbReference type="NCBI Taxonomy" id="2665642"/>
    <lineage>
        <taxon>Bacteria</taxon>
        <taxon>Bacillati</taxon>
        <taxon>Actinomycetota</taxon>
        <taxon>Actinomycetes</taxon>
        <taxon>Pseudonocardiales</taxon>
        <taxon>Pseudonocardiaceae</taxon>
        <taxon>Allosaccharopolyspora</taxon>
    </lineage>
</organism>
<gene>
    <name evidence="2" type="ORF">GIY23_06495</name>
</gene>
<protein>
    <submittedName>
        <fullName evidence="2">Nuclear transport factor 2 family protein</fullName>
    </submittedName>
</protein>
<dbReference type="Gene3D" id="3.10.450.50">
    <property type="match status" value="1"/>
</dbReference>
<dbReference type="Pfam" id="PF12680">
    <property type="entry name" value="SnoaL_2"/>
    <property type="match status" value="1"/>
</dbReference>